<evidence type="ECO:0000313" key="1">
    <source>
        <dbReference type="EMBL" id="GMN56079.1"/>
    </source>
</evidence>
<name>A0AA88DKI4_FICCA</name>
<dbReference type="EMBL" id="BTGU01000061">
    <property type="protein sequence ID" value="GMN56079.1"/>
    <property type="molecule type" value="Genomic_DNA"/>
</dbReference>
<gene>
    <name evidence="1" type="ORF">TIFTF001_025185</name>
</gene>
<dbReference type="AlphaFoldDB" id="A0AA88DKI4"/>
<dbReference type="Gramene" id="FCD_00026695-RA">
    <property type="protein sequence ID" value="FCD_00026695-RA:cds"/>
    <property type="gene ID" value="FCD_00026695"/>
</dbReference>
<comment type="caution">
    <text evidence="1">The sequence shown here is derived from an EMBL/GenBank/DDBJ whole genome shotgun (WGS) entry which is preliminary data.</text>
</comment>
<proteinExistence type="predicted"/>
<organism evidence="1 2">
    <name type="scientific">Ficus carica</name>
    <name type="common">Common fig</name>
    <dbReference type="NCBI Taxonomy" id="3494"/>
    <lineage>
        <taxon>Eukaryota</taxon>
        <taxon>Viridiplantae</taxon>
        <taxon>Streptophyta</taxon>
        <taxon>Embryophyta</taxon>
        <taxon>Tracheophyta</taxon>
        <taxon>Spermatophyta</taxon>
        <taxon>Magnoliopsida</taxon>
        <taxon>eudicotyledons</taxon>
        <taxon>Gunneridae</taxon>
        <taxon>Pentapetalae</taxon>
        <taxon>rosids</taxon>
        <taxon>fabids</taxon>
        <taxon>Rosales</taxon>
        <taxon>Moraceae</taxon>
        <taxon>Ficeae</taxon>
        <taxon>Ficus</taxon>
    </lineage>
</organism>
<sequence>MVGGVWVEKSSCRREMSLPLGTAAIVAPVAPLACADLADRSWSVSEVGGSDGSEIGRPPRVAHCQNRIDAVEATTTVADHH</sequence>
<reference evidence="1" key="1">
    <citation type="submission" date="2023-07" db="EMBL/GenBank/DDBJ databases">
        <title>draft genome sequence of fig (Ficus carica).</title>
        <authorList>
            <person name="Takahashi T."/>
            <person name="Nishimura K."/>
        </authorList>
    </citation>
    <scope>NUCLEOTIDE SEQUENCE</scope>
</reference>
<accession>A0AA88DKI4</accession>
<dbReference type="Proteomes" id="UP001187192">
    <property type="component" value="Unassembled WGS sequence"/>
</dbReference>
<evidence type="ECO:0000313" key="2">
    <source>
        <dbReference type="Proteomes" id="UP001187192"/>
    </source>
</evidence>
<protein>
    <submittedName>
        <fullName evidence="1">Uncharacterized protein</fullName>
    </submittedName>
</protein>
<keyword evidence="2" id="KW-1185">Reference proteome</keyword>